<dbReference type="InterPro" id="IPR027417">
    <property type="entry name" value="P-loop_NTPase"/>
</dbReference>
<dbReference type="CDD" id="cd03109">
    <property type="entry name" value="DTBS"/>
    <property type="match status" value="1"/>
</dbReference>
<evidence type="ECO:0000256" key="3">
    <source>
        <dbReference type="ARBA" id="ARBA00022723"/>
    </source>
</evidence>
<evidence type="ECO:0000256" key="1">
    <source>
        <dbReference type="ARBA" id="ARBA00022490"/>
    </source>
</evidence>
<keyword evidence="6" id="KW-0067">ATP-binding</keyword>
<evidence type="ECO:0000256" key="5">
    <source>
        <dbReference type="ARBA" id="ARBA00022756"/>
    </source>
</evidence>
<dbReference type="PANTHER" id="PTHR43210">
    <property type="entry name" value="DETHIOBIOTIN SYNTHETASE"/>
    <property type="match status" value="1"/>
</dbReference>
<dbReference type="EMBL" id="JAQOMS010000002">
    <property type="protein sequence ID" value="MDC2887810.1"/>
    <property type="molecule type" value="Genomic_DNA"/>
</dbReference>
<evidence type="ECO:0000256" key="2">
    <source>
        <dbReference type="ARBA" id="ARBA00022598"/>
    </source>
</evidence>
<organism evidence="9 10">
    <name type="scientific">Psychrosphaera algicola</name>
    <dbReference type="NCBI Taxonomy" id="3023714"/>
    <lineage>
        <taxon>Bacteria</taxon>
        <taxon>Pseudomonadati</taxon>
        <taxon>Pseudomonadota</taxon>
        <taxon>Gammaproteobacteria</taxon>
        <taxon>Alteromonadales</taxon>
        <taxon>Pseudoalteromonadaceae</taxon>
        <taxon>Psychrosphaera</taxon>
    </lineage>
</organism>
<dbReference type="Pfam" id="PF13500">
    <property type="entry name" value="AAA_26"/>
    <property type="match status" value="1"/>
</dbReference>
<keyword evidence="7" id="KW-0460">Magnesium</keyword>
<accession>A0ABT5FB65</accession>
<dbReference type="Proteomes" id="UP001528411">
    <property type="component" value="Unassembled WGS sequence"/>
</dbReference>
<dbReference type="SUPFAM" id="SSF52540">
    <property type="entry name" value="P-loop containing nucleoside triphosphate hydrolases"/>
    <property type="match status" value="1"/>
</dbReference>
<comment type="caution">
    <text evidence="9">The sequence shown here is derived from an EMBL/GenBank/DDBJ whole genome shotgun (WGS) entry which is preliminary data.</text>
</comment>
<keyword evidence="10" id="KW-1185">Reference proteome</keyword>
<name>A0ABT5FB65_9GAMM</name>
<sequence>MDFAKLPTRFFVTGTDTEVGKTYCSALIVKALIHSGHSVFPFKPVAAGVEPSLVVNGKAVNEDAYHLWLACNKVYSLDQINPILYQQPIAPHIAAELENKVLDASLLSLLSSKVPGAEYTLIEGAGAGIFP</sequence>
<evidence type="ECO:0000256" key="6">
    <source>
        <dbReference type="ARBA" id="ARBA00022840"/>
    </source>
</evidence>
<dbReference type="Gene3D" id="3.40.50.300">
    <property type="entry name" value="P-loop containing nucleotide triphosphate hydrolases"/>
    <property type="match status" value="1"/>
</dbReference>
<evidence type="ECO:0000313" key="9">
    <source>
        <dbReference type="EMBL" id="MDC2887810.1"/>
    </source>
</evidence>
<evidence type="ECO:0000313" key="10">
    <source>
        <dbReference type="Proteomes" id="UP001528411"/>
    </source>
</evidence>
<protein>
    <submittedName>
        <fullName evidence="9">ATP-dependent dethiobiotin synthetase BioD</fullName>
    </submittedName>
</protein>
<keyword evidence="1" id="KW-0963">Cytoplasm</keyword>
<evidence type="ECO:0000256" key="7">
    <source>
        <dbReference type="ARBA" id="ARBA00022842"/>
    </source>
</evidence>
<keyword evidence="3" id="KW-0479">Metal-binding</keyword>
<comment type="catalytic activity">
    <reaction evidence="8">
        <text>(7R,8S)-8-amino-7-(carboxyamino)nonanoate + ATP = (4R,5S)-dethiobiotin + ADP + phosphate + H(+)</text>
        <dbReference type="Rhea" id="RHEA:63684"/>
        <dbReference type="ChEBI" id="CHEBI:15378"/>
        <dbReference type="ChEBI" id="CHEBI:30616"/>
        <dbReference type="ChEBI" id="CHEBI:43474"/>
        <dbReference type="ChEBI" id="CHEBI:149470"/>
        <dbReference type="ChEBI" id="CHEBI:149473"/>
        <dbReference type="ChEBI" id="CHEBI:456216"/>
    </reaction>
</comment>
<keyword evidence="5" id="KW-0093">Biotin biosynthesis</keyword>
<dbReference type="PANTHER" id="PTHR43210:SF2">
    <property type="entry name" value="ATP-DEPENDENT DETHIOBIOTIN SYNTHETASE BIOD 2"/>
    <property type="match status" value="1"/>
</dbReference>
<evidence type="ECO:0000256" key="4">
    <source>
        <dbReference type="ARBA" id="ARBA00022741"/>
    </source>
</evidence>
<proteinExistence type="predicted"/>
<evidence type="ECO:0000256" key="8">
    <source>
        <dbReference type="ARBA" id="ARBA00047386"/>
    </source>
</evidence>
<gene>
    <name evidence="9" type="ORF">PN838_01860</name>
</gene>
<keyword evidence="2" id="KW-0436">Ligase</keyword>
<dbReference type="InterPro" id="IPR004472">
    <property type="entry name" value="DTB_synth_BioD"/>
</dbReference>
<reference evidence="9 10" key="1">
    <citation type="submission" date="2023-01" db="EMBL/GenBank/DDBJ databases">
        <title>Psychrosphaera sp. nov., isolated from marine algae.</title>
        <authorList>
            <person name="Bayburt H."/>
            <person name="Choi B.J."/>
            <person name="Kim J.M."/>
            <person name="Choi D.G."/>
            <person name="Jeon C.O."/>
        </authorList>
    </citation>
    <scope>NUCLEOTIDE SEQUENCE [LARGE SCALE GENOMIC DNA]</scope>
    <source>
        <strain evidence="9 10">G1-22</strain>
    </source>
</reference>
<keyword evidence="4" id="KW-0547">Nucleotide-binding</keyword>